<reference evidence="12 13" key="1">
    <citation type="submission" date="2023-04" db="EMBL/GenBank/DDBJ databases">
        <title>Funneling lignin-derived compounds into biodiesel using alkali-halophilic Citricoccus sp. P2.</title>
        <authorList>
            <person name="Luo C.-B."/>
        </authorList>
    </citation>
    <scope>NUCLEOTIDE SEQUENCE [LARGE SCALE GENOMIC DNA]</scope>
    <source>
        <strain evidence="12 13">P2</strain>
    </source>
</reference>
<dbReference type="PANTHER" id="PTHR43809:SF1">
    <property type="entry name" value="NITRITE REDUCTASE (NADH) LARGE SUBUNIT"/>
    <property type="match status" value="1"/>
</dbReference>
<dbReference type="PANTHER" id="PTHR43809">
    <property type="entry name" value="NITRITE REDUCTASE (NADH) LARGE SUBUNIT"/>
    <property type="match status" value="1"/>
</dbReference>
<dbReference type="SUPFAM" id="SSF51905">
    <property type="entry name" value="FAD/NAD(P)-binding domain"/>
    <property type="match status" value="2"/>
</dbReference>
<protein>
    <submittedName>
        <fullName evidence="12">FAD-dependent oxidoreductase</fullName>
    </submittedName>
</protein>
<dbReference type="InterPro" id="IPR023753">
    <property type="entry name" value="FAD/NAD-binding_dom"/>
</dbReference>
<name>A0ABY8H653_9MICC</name>
<dbReference type="Gene3D" id="1.10.10.1100">
    <property type="entry name" value="BFD-like [2Fe-2S]-binding domain"/>
    <property type="match status" value="1"/>
</dbReference>
<dbReference type="RefSeq" id="WP_278157316.1">
    <property type="nucleotide sequence ID" value="NZ_CP121252.1"/>
</dbReference>
<gene>
    <name evidence="12" type="ORF">P8192_12285</name>
</gene>
<evidence type="ECO:0000259" key="11">
    <source>
        <dbReference type="Pfam" id="PF07992"/>
    </source>
</evidence>
<sequence length="541" mass="56000">MEGKPHVVIIGFGPVASRLVEELLPDVTAGALRLTIAGSESRAAYQRIRLGDVSVGRIAPEELSTDNEEDLRAQGVDVLLNTTATGLDPAARIVTLNGPGGERKLTYTKIVLATGAEPIMPAMSVESRHSGNVDAEVTHSRYPDGVTALRDMTDALHIRSRLKYGRPVVVLGGGVLGVEAALAVAEVGVPVTLLHRGEVPMGRQLGTDAGMLLRRELMLAGVDVRAGSDVTTVVVDDGELTAVRTSRDEILPASLLITCTGVKPRDELAAAAGLPVKRGIVTGWDARSTGTAEGHADVYAVGDCAAVDGRDPSGLIGAGWAQAEAAAAALRQQLNLGVAIELDASGAPVEFDAAYGDGTQDSVGLEVFLLKSKTLNVACAGETSHDPWGSDLWDPAAPTVSNWSDTKRGQYLRIVTGPNPSAVESCADAPTGERLLGFVSVGLPRAAAELAMHATRGTIPVADRTALLAAEHATREVELGPDDVLCRCAGITAGTVMEAASTCCRTVKEISAETRAGTGCGTCHKNIEKILAAAASMTAPV</sequence>
<dbReference type="Pfam" id="PF07992">
    <property type="entry name" value="Pyr_redox_2"/>
    <property type="match status" value="1"/>
</dbReference>
<proteinExistence type="inferred from homology"/>
<dbReference type="InterPro" id="IPR052034">
    <property type="entry name" value="NasD-like"/>
</dbReference>
<evidence type="ECO:0000256" key="6">
    <source>
        <dbReference type="ARBA" id="ARBA00022723"/>
    </source>
</evidence>
<comment type="pathway">
    <text evidence="3">Nitrogen metabolism; nitrate reduction (assimilation).</text>
</comment>
<keyword evidence="13" id="KW-1185">Reference proteome</keyword>
<keyword evidence="8" id="KW-0408">Iron</keyword>
<evidence type="ECO:0000259" key="10">
    <source>
        <dbReference type="Pfam" id="PF04324"/>
    </source>
</evidence>
<dbReference type="EMBL" id="CP121252">
    <property type="protein sequence ID" value="WFP16158.1"/>
    <property type="molecule type" value="Genomic_DNA"/>
</dbReference>
<accession>A0ABY8H653</accession>
<evidence type="ECO:0000256" key="4">
    <source>
        <dbReference type="ARBA" id="ARBA00010429"/>
    </source>
</evidence>
<keyword evidence="9" id="KW-0411">Iron-sulfur</keyword>
<dbReference type="PRINTS" id="PR00368">
    <property type="entry name" value="FADPNR"/>
</dbReference>
<evidence type="ECO:0000256" key="8">
    <source>
        <dbReference type="ARBA" id="ARBA00023004"/>
    </source>
</evidence>
<feature type="domain" description="BFD-like [2Fe-2S]-binding" evidence="10">
    <location>
        <begin position="485"/>
        <end position="532"/>
    </location>
</feature>
<evidence type="ECO:0000256" key="2">
    <source>
        <dbReference type="ARBA" id="ARBA00001966"/>
    </source>
</evidence>
<dbReference type="InterPro" id="IPR036188">
    <property type="entry name" value="FAD/NAD-bd_sf"/>
</dbReference>
<comment type="similarity">
    <text evidence="4">Belongs to the nitrite and sulfite reductase 4Fe-4S domain family.</text>
</comment>
<keyword evidence="5" id="KW-0349">Heme</keyword>
<organism evidence="12 13">
    <name type="scientific">Citricoccus muralis</name>
    <dbReference type="NCBI Taxonomy" id="169134"/>
    <lineage>
        <taxon>Bacteria</taxon>
        <taxon>Bacillati</taxon>
        <taxon>Actinomycetota</taxon>
        <taxon>Actinomycetes</taxon>
        <taxon>Micrococcales</taxon>
        <taxon>Micrococcaceae</taxon>
        <taxon>Citricoccus</taxon>
    </lineage>
</organism>
<evidence type="ECO:0000256" key="1">
    <source>
        <dbReference type="ARBA" id="ARBA00001929"/>
    </source>
</evidence>
<keyword evidence="6" id="KW-0479">Metal-binding</keyword>
<comment type="cofactor">
    <cofactor evidence="1">
        <name>siroheme</name>
        <dbReference type="ChEBI" id="CHEBI:60052"/>
    </cofactor>
</comment>
<evidence type="ECO:0000313" key="13">
    <source>
        <dbReference type="Proteomes" id="UP001219037"/>
    </source>
</evidence>
<evidence type="ECO:0000256" key="9">
    <source>
        <dbReference type="ARBA" id="ARBA00023014"/>
    </source>
</evidence>
<dbReference type="Pfam" id="PF04324">
    <property type="entry name" value="Fer2_BFD"/>
    <property type="match status" value="1"/>
</dbReference>
<dbReference type="Gene3D" id="3.50.50.60">
    <property type="entry name" value="FAD/NAD(P)-binding domain"/>
    <property type="match status" value="2"/>
</dbReference>
<feature type="domain" description="FAD/NAD(P)-binding" evidence="11">
    <location>
        <begin position="6"/>
        <end position="317"/>
    </location>
</feature>
<evidence type="ECO:0000256" key="5">
    <source>
        <dbReference type="ARBA" id="ARBA00022617"/>
    </source>
</evidence>
<comment type="cofactor">
    <cofactor evidence="2">
        <name>[4Fe-4S] cluster</name>
        <dbReference type="ChEBI" id="CHEBI:49883"/>
    </cofactor>
</comment>
<dbReference type="InterPro" id="IPR041854">
    <property type="entry name" value="BFD-like_2Fe2S-bd_dom_sf"/>
</dbReference>
<keyword evidence="7" id="KW-0560">Oxidoreductase</keyword>
<evidence type="ECO:0000313" key="12">
    <source>
        <dbReference type="EMBL" id="WFP16158.1"/>
    </source>
</evidence>
<dbReference type="Proteomes" id="UP001219037">
    <property type="component" value="Chromosome"/>
</dbReference>
<evidence type="ECO:0000256" key="3">
    <source>
        <dbReference type="ARBA" id="ARBA00005096"/>
    </source>
</evidence>
<evidence type="ECO:0000256" key="7">
    <source>
        <dbReference type="ARBA" id="ARBA00023002"/>
    </source>
</evidence>
<dbReference type="InterPro" id="IPR007419">
    <property type="entry name" value="BFD-like_2Fe2S-bd_dom"/>
</dbReference>